<dbReference type="Pfam" id="PF00528">
    <property type="entry name" value="BPD_transp_1"/>
    <property type="match status" value="1"/>
</dbReference>
<name>A0A0D6JMT8_9EURY</name>
<dbReference type="InterPro" id="IPR049783">
    <property type="entry name" value="ABC_perm_TupB-like"/>
</dbReference>
<dbReference type="InterPro" id="IPR035906">
    <property type="entry name" value="MetI-like_sf"/>
</dbReference>
<protein>
    <submittedName>
        <fullName evidence="7">Sulfate transport system permease protein CysW</fullName>
    </submittedName>
</protein>
<dbReference type="PROSITE" id="PS50928">
    <property type="entry name" value="ABC_TM1"/>
    <property type="match status" value="1"/>
</dbReference>
<comment type="subcellular location">
    <subcellularLocation>
        <location evidence="5">Cell membrane</location>
        <topology evidence="5">Multi-pass membrane protein</topology>
    </subcellularLocation>
    <subcellularLocation>
        <location evidence="1">Membrane</location>
        <topology evidence="1">Multi-pass membrane protein</topology>
    </subcellularLocation>
</comment>
<dbReference type="EMBL" id="CSTE01000001">
    <property type="protein sequence ID" value="CQR48920.1"/>
    <property type="molecule type" value="Genomic_DNA"/>
</dbReference>
<gene>
    <name evidence="7" type="primary">cysW_1</name>
    <name evidence="7" type="ORF">BN996_00369</name>
</gene>
<feature type="transmembrane region" description="Helical" evidence="5">
    <location>
        <begin position="55"/>
        <end position="74"/>
    </location>
</feature>
<feature type="transmembrane region" description="Helical" evidence="5">
    <location>
        <begin position="94"/>
        <end position="113"/>
    </location>
</feature>
<evidence type="ECO:0000256" key="5">
    <source>
        <dbReference type="RuleBase" id="RU363032"/>
    </source>
</evidence>
<dbReference type="SUPFAM" id="SSF161098">
    <property type="entry name" value="MetI-like"/>
    <property type="match status" value="1"/>
</dbReference>
<dbReference type="InterPro" id="IPR000515">
    <property type="entry name" value="MetI-like"/>
</dbReference>
<keyword evidence="8" id="KW-1185">Reference proteome</keyword>
<dbReference type="GO" id="GO:0055085">
    <property type="term" value="P:transmembrane transport"/>
    <property type="evidence" value="ECO:0007669"/>
    <property type="project" value="InterPro"/>
</dbReference>
<keyword evidence="3 5" id="KW-1133">Transmembrane helix</keyword>
<evidence type="ECO:0000256" key="2">
    <source>
        <dbReference type="ARBA" id="ARBA00022692"/>
    </source>
</evidence>
<dbReference type="Gene3D" id="1.10.3720.10">
    <property type="entry name" value="MetI-like"/>
    <property type="match status" value="1"/>
</dbReference>
<evidence type="ECO:0000313" key="7">
    <source>
        <dbReference type="EMBL" id="CQR48920.1"/>
    </source>
</evidence>
<reference evidence="8" key="1">
    <citation type="submission" date="2015-03" db="EMBL/GenBank/DDBJ databases">
        <authorList>
            <person name="Urmite Genomes"/>
        </authorList>
    </citation>
    <scope>NUCLEOTIDE SEQUENCE [LARGE SCALE GENOMIC DNA]</scope>
    <source>
        <strain evidence="8">Arc-Hr</strain>
    </source>
</reference>
<evidence type="ECO:0000256" key="3">
    <source>
        <dbReference type="ARBA" id="ARBA00022989"/>
    </source>
</evidence>
<feature type="transmembrane region" description="Helical" evidence="5">
    <location>
        <begin position="20"/>
        <end position="43"/>
    </location>
</feature>
<dbReference type="OrthoDB" id="94632at2157"/>
<proteinExistence type="inferred from homology"/>
<dbReference type="Proteomes" id="UP000198902">
    <property type="component" value="Unassembled WGS sequence"/>
</dbReference>
<feature type="domain" description="ABC transmembrane type-1" evidence="6">
    <location>
        <begin position="16"/>
        <end position="217"/>
    </location>
</feature>
<dbReference type="PANTHER" id="PTHR43632:SF1">
    <property type="entry name" value="PERMEASE COMPONENT OF TUNGSTATE ABC TRANSPORTER"/>
    <property type="match status" value="1"/>
</dbReference>
<evidence type="ECO:0000313" key="8">
    <source>
        <dbReference type="Proteomes" id="UP000198902"/>
    </source>
</evidence>
<dbReference type="GO" id="GO:0005886">
    <property type="term" value="C:plasma membrane"/>
    <property type="evidence" value="ECO:0007669"/>
    <property type="project" value="UniProtKB-SubCell"/>
</dbReference>
<dbReference type="NCBIfam" id="NF038017">
    <property type="entry name" value="ABC_perm1"/>
    <property type="match status" value="1"/>
</dbReference>
<dbReference type="RefSeq" id="WP_089776910.1">
    <property type="nucleotide sequence ID" value="NZ_CABLRR010000001.1"/>
</dbReference>
<dbReference type="CDD" id="cd06261">
    <property type="entry name" value="TM_PBP2"/>
    <property type="match status" value="1"/>
</dbReference>
<dbReference type="AlphaFoldDB" id="A0A0D6JMT8"/>
<keyword evidence="4 5" id="KW-0472">Membrane</keyword>
<dbReference type="PANTHER" id="PTHR43632">
    <property type="entry name" value="PERMEASE COMPONENT OF TUNGSTATE ABC TRANSPORTER"/>
    <property type="match status" value="1"/>
</dbReference>
<keyword evidence="5" id="KW-0813">Transport</keyword>
<evidence type="ECO:0000259" key="6">
    <source>
        <dbReference type="PROSITE" id="PS50928"/>
    </source>
</evidence>
<evidence type="ECO:0000256" key="4">
    <source>
        <dbReference type="ARBA" id="ARBA00023136"/>
    </source>
</evidence>
<organism evidence="7 8">
    <name type="scientific">Haloferax massiliensis</name>
    <dbReference type="NCBI Taxonomy" id="1476858"/>
    <lineage>
        <taxon>Archaea</taxon>
        <taxon>Methanobacteriati</taxon>
        <taxon>Methanobacteriota</taxon>
        <taxon>Stenosarchaea group</taxon>
        <taxon>Halobacteria</taxon>
        <taxon>Halobacteriales</taxon>
        <taxon>Haloferacaceae</taxon>
        <taxon>Haloferax</taxon>
    </lineage>
</organism>
<accession>A0A0D6JMT8</accession>
<sequence>MFGLGDLNLTYLVSITAVSLYVSTAAVALSAAIGLPISLLVGFRDFTGKSAVTSLISTGMGFPSVVVGLVVLLALSRSGPLGAFELLFTPEAMILSQTVLALPVLVSVSLSAVQSVPQDLRDAAFAAGGTSTDVALLVVREARYGIVTALLAAYGRAISEVGSVLIVGGNIVFSDSTSFTRTLTTAITVEARKGNIETGIALGAILLALVLGVNALGARFRDRTPGRNGRGR</sequence>
<keyword evidence="2 5" id="KW-0812">Transmembrane</keyword>
<feature type="transmembrane region" description="Helical" evidence="5">
    <location>
        <begin position="200"/>
        <end position="220"/>
    </location>
</feature>
<comment type="similarity">
    <text evidence="5">Belongs to the binding-protein-dependent transport system permease family.</text>
</comment>
<evidence type="ECO:0000256" key="1">
    <source>
        <dbReference type="ARBA" id="ARBA00004141"/>
    </source>
</evidence>